<dbReference type="CDD" id="cd00293">
    <property type="entry name" value="USP-like"/>
    <property type="match status" value="1"/>
</dbReference>
<protein>
    <submittedName>
        <fullName evidence="3">Universal stress protein UspA</fullName>
    </submittedName>
</protein>
<dbReference type="Proteomes" id="UP000321558">
    <property type="component" value="Unassembled WGS sequence"/>
</dbReference>
<keyword evidence="4" id="KW-1185">Reference proteome</keyword>
<dbReference type="Gene3D" id="3.40.50.620">
    <property type="entry name" value="HUPs"/>
    <property type="match status" value="1"/>
</dbReference>
<dbReference type="OrthoDB" id="9777884at2"/>
<evidence type="ECO:0000256" key="1">
    <source>
        <dbReference type="ARBA" id="ARBA00008791"/>
    </source>
</evidence>
<reference evidence="3 4" key="1">
    <citation type="submission" date="2019-07" db="EMBL/GenBank/DDBJ databases">
        <title>Whole genome shotgun sequence of Oceanobacillus sojae NBRC 105379.</title>
        <authorList>
            <person name="Hosoyama A."/>
            <person name="Uohara A."/>
            <person name="Ohji S."/>
            <person name="Ichikawa N."/>
        </authorList>
    </citation>
    <scope>NUCLEOTIDE SEQUENCE [LARGE SCALE GENOMIC DNA]</scope>
    <source>
        <strain evidence="3 4">NBRC 105379</strain>
    </source>
</reference>
<dbReference type="InterPro" id="IPR006016">
    <property type="entry name" value="UspA"/>
</dbReference>
<name>A0A511ZLF6_9BACI</name>
<feature type="domain" description="UspA" evidence="2">
    <location>
        <begin position="3"/>
        <end position="144"/>
    </location>
</feature>
<dbReference type="PANTHER" id="PTHR46268:SF6">
    <property type="entry name" value="UNIVERSAL STRESS PROTEIN UP12"/>
    <property type="match status" value="1"/>
</dbReference>
<sequence length="144" mass="15495">MSFNILVAYDGSDLSRKAVEEAKKQVKLAEDAVLHIVTVISNGGPTVNVALARSFMNDLAEEARPAIESIREELEGAGVACKTDILMDYTFRNPASQLIDYAKENEIGLIVLGSRGLGGVGRFFLGSVSSQIVHQAECKVLVVK</sequence>
<dbReference type="PANTHER" id="PTHR46268">
    <property type="entry name" value="STRESS RESPONSE PROTEIN NHAX"/>
    <property type="match status" value="1"/>
</dbReference>
<evidence type="ECO:0000259" key="2">
    <source>
        <dbReference type="Pfam" id="PF00582"/>
    </source>
</evidence>
<evidence type="ECO:0000313" key="3">
    <source>
        <dbReference type="EMBL" id="GEN88277.1"/>
    </source>
</evidence>
<proteinExistence type="inferred from homology"/>
<comment type="similarity">
    <text evidence="1">Belongs to the universal stress protein A family.</text>
</comment>
<dbReference type="Pfam" id="PF00582">
    <property type="entry name" value="Usp"/>
    <property type="match status" value="1"/>
</dbReference>
<dbReference type="RefSeq" id="WP_147211224.1">
    <property type="nucleotide sequence ID" value="NZ_BJYM01000012.1"/>
</dbReference>
<dbReference type="InterPro" id="IPR014729">
    <property type="entry name" value="Rossmann-like_a/b/a_fold"/>
</dbReference>
<dbReference type="InterPro" id="IPR006015">
    <property type="entry name" value="Universal_stress_UspA"/>
</dbReference>
<dbReference type="STRING" id="582851.GCA_900162665_03850"/>
<dbReference type="SUPFAM" id="SSF52402">
    <property type="entry name" value="Adenine nucleotide alpha hydrolases-like"/>
    <property type="match status" value="1"/>
</dbReference>
<dbReference type="AlphaFoldDB" id="A0A511ZLF6"/>
<dbReference type="EMBL" id="BJYM01000012">
    <property type="protein sequence ID" value="GEN88277.1"/>
    <property type="molecule type" value="Genomic_DNA"/>
</dbReference>
<dbReference type="PRINTS" id="PR01438">
    <property type="entry name" value="UNVRSLSTRESS"/>
</dbReference>
<comment type="caution">
    <text evidence="3">The sequence shown here is derived from an EMBL/GenBank/DDBJ whole genome shotgun (WGS) entry which is preliminary data.</text>
</comment>
<gene>
    <name evidence="3" type="ORF">OSO01_30160</name>
</gene>
<accession>A0A511ZLF6</accession>
<organism evidence="3 4">
    <name type="scientific">Oceanobacillus sojae</name>
    <dbReference type="NCBI Taxonomy" id="582851"/>
    <lineage>
        <taxon>Bacteria</taxon>
        <taxon>Bacillati</taxon>
        <taxon>Bacillota</taxon>
        <taxon>Bacilli</taxon>
        <taxon>Bacillales</taxon>
        <taxon>Bacillaceae</taxon>
        <taxon>Oceanobacillus</taxon>
    </lineage>
</organism>
<evidence type="ECO:0000313" key="4">
    <source>
        <dbReference type="Proteomes" id="UP000321558"/>
    </source>
</evidence>